<protein>
    <submittedName>
        <fullName evidence="7">ABC transporter ATP-binding protein</fullName>
    </submittedName>
</protein>
<dbReference type="AlphaFoldDB" id="A0A939RSJ9"/>
<dbReference type="GO" id="GO:0015833">
    <property type="term" value="P:peptide transport"/>
    <property type="evidence" value="ECO:0007669"/>
    <property type="project" value="InterPro"/>
</dbReference>
<sequence>MTLALTDAAPGTRTLPERRGTPMLRVENLRVGFGRGAERTEVVRGVSFELSPGRCLAVVGESGSGKSVTARTLVGLTGRGSHVRADRLELDGADLLGLGERAWRRVRGRRIGMVLQDALVSLDPFRTVGAEIAEPLRLHRWGSRSERAARVLEVLEEVGVPEPGLRARQRSDELSGGLRQRALIASALALDPRLVIADEPTTALDVTVQAQVLDLLAASKRRGTAVLLISHDLSVVARLADEVCVMRDGEVLEHGLTEEVLRRPAHPYTRSLLDAVPSAATRGARLAPSTPGARLRATPAPAPGPTVEERPVLTATDLVKRFRGPDGVERTVVDGVSFELAAGETLGIVGESGSGKTTTARLALALLEPDGGEVLLDGAPWSAASPAERRPRRRRVGVVYQDPLSSFDPRWDVARVLADAAATDLEPPRGPAAVRARSVELLEQVGLGAEHLARHPLRLSGGQRQRVAIARALAPRPDVVVCDEPVSALDVSVQAQVLDLLTDLQRSLGVAYLFISHDLGVIHHLSDRVLVMKDGHVVEEGATEEVLTAPRHEYTRRLLSALPALPGAPGPRREAHDPR</sequence>
<dbReference type="RefSeq" id="WP_208055271.1">
    <property type="nucleotide sequence ID" value="NZ_JAGEMK010000003.1"/>
</dbReference>
<dbReference type="Pfam" id="PF08352">
    <property type="entry name" value="oligo_HPY"/>
    <property type="match status" value="2"/>
</dbReference>
<dbReference type="CDD" id="cd03257">
    <property type="entry name" value="ABC_NikE_OppD_transporters"/>
    <property type="match status" value="2"/>
</dbReference>
<dbReference type="PANTHER" id="PTHR43776">
    <property type="entry name" value="TRANSPORT ATP-BINDING PROTEIN"/>
    <property type="match status" value="1"/>
</dbReference>
<dbReference type="GO" id="GO:0055085">
    <property type="term" value="P:transmembrane transport"/>
    <property type="evidence" value="ECO:0007669"/>
    <property type="project" value="UniProtKB-ARBA"/>
</dbReference>
<comment type="caution">
    <text evidence="7">The sequence shown here is derived from an EMBL/GenBank/DDBJ whole genome shotgun (WGS) entry which is preliminary data.</text>
</comment>
<evidence type="ECO:0000256" key="1">
    <source>
        <dbReference type="ARBA" id="ARBA00005417"/>
    </source>
</evidence>
<keyword evidence="4 7" id="KW-0067">ATP-binding</keyword>
<keyword evidence="3" id="KW-0547">Nucleotide-binding</keyword>
<dbReference type="NCBIfam" id="NF007739">
    <property type="entry name" value="PRK10419.1"/>
    <property type="match status" value="2"/>
</dbReference>
<feature type="region of interest" description="Disordered" evidence="5">
    <location>
        <begin position="1"/>
        <end position="20"/>
    </location>
</feature>
<dbReference type="PROSITE" id="PS50893">
    <property type="entry name" value="ABC_TRANSPORTER_2"/>
    <property type="match status" value="2"/>
</dbReference>
<dbReference type="Proteomes" id="UP000664209">
    <property type="component" value="Unassembled WGS sequence"/>
</dbReference>
<dbReference type="InterPro" id="IPR003593">
    <property type="entry name" value="AAA+_ATPase"/>
</dbReference>
<dbReference type="SUPFAM" id="SSF52540">
    <property type="entry name" value="P-loop containing nucleoside triphosphate hydrolases"/>
    <property type="match status" value="2"/>
</dbReference>
<reference evidence="7" key="1">
    <citation type="submission" date="2021-03" db="EMBL/GenBank/DDBJ databases">
        <title>Actinotalea soli sp. nov., isolated from soil.</title>
        <authorList>
            <person name="Ping W."/>
            <person name="Zhang J."/>
        </authorList>
    </citation>
    <scope>NUCLEOTIDE SEQUENCE</scope>
    <source>
        <strain evidence="7">BY-33</strain>
    </source>
</reference>
<evidence type="ECO:0000313" key="8">
    <source>
        <dbReference type="Proteomes" id="UP000664209"/>
    </source>
</evidence>
<feature type="region of interest" description="Disordered" evidence="5">
    <location>
        <begin position="280"/>
        <end position="308"/>
    </location>
</feature>
<accession>A0A939RSJ9</accession>
<gene>
    <name evidence="7" type="ORF">J4G33_07160</name>
</gene>
<evidence type="ECO:0000256" key="5">
    <source>
        <dbReference type="SAM" id="MobiDB-lite"/>
    </source>
</evidence>
<evidence type="ECO:0000256" key="3">
    <source>
        <dbReference type="ARBA" id="ARBA00022741"/>
    </source>
</evidence>
<evidence type="ECO:0000313" key="7">
    <source>
        <dbReference type="EMBL" id="MBO1751582.1"/>
    </source>
</evidence>
<dbReference type="SMART" id="SM00382">
    <property type="entry name" value="AAA"/>
    <property type="match status" value="2"/>
</dbReference>
<name>A0A939RSJ9_9CELL</name>
<feature type="domain" description="ABC transporter" evidence="6">
    <location>
        <begin position="313"/>
        <end position="559"/>
    </location>
</feature>
<keyword evidence="2" id="KW-0813">Transport</keyword>
<dbReference type="GO" id="GO:0005524">
    <property type="term" value="F:ATP binding"/>
    <property type="evidence" value="ECO:0007669"/>
    <property type="project" value="UniProtKB-KW"/>
</dbReference>
<dbReference type="GO" id="GO:0016887">
    <property type="term" value="F:ATP hydrolysis activity"/>
    <property type="evidence" value="ECO:0007669"/>
    <property type="project" value="InterPro"/>
</dbReference>
<dbReference type="EMBL" id="JAGEMK010000003">
    <property type="protein sequence ID" value="MBO1751582.1"/>
    <property type="molecule type" value="Genomic_DNA"/>
</dbReference>
<dbReference type="InterPro" id="IPR050319">
    <property type="entry name" value="ABC_transp_ATP-bind"/>
</dbReference>
<dbReference type="NCBIfam" id="NF008453">
    <property type="entry name" value="PRK11308.1"/>
    <property type="match status" value="2"/>
</dbReference>
<organism evidence="7 8">
    <name type="scientific">Actinotalea soli</name>
    <dbReference type="NCBI Taxonomy" id="2819234"/>
    <lineage>
        <taxon>Bacteria</taxon>
        <taxon>Bacillati</taxon>
        <taxon>Actinomycetota</taxon>
        <taxon>Actinomycetes</taxon>
        <taxon>Micrococcales</taxon>
        <taxon>Cellulomonadaceae</taxon>
        <taxon>Actinotalea</taxon>
    </lineage>
</organism>
<dbReference type="PANTHER" id="PTHR43776:SF7">
    <property type="entry name" value="D,D-DIPEPTIDE TRANSPORT ATP-BINDING PROTEIN DDPF-RELATED"/>
    <property type="match status" value="1"/>
</dbReference>
<dbReference type="InterPro" id="IPR003439">
    <property type="entry name" value="ABC_transporter-like_ATP-bd"/>
</dbReference>
<comment type="similarity">
    <text evidence="1">Belongs to the ABC transporter superfamily.</text>
</comment>
<feature type="domain" description="ABC transporter" evidence="6">
    <location>
        <begin position="24"/>
        <end position="273"/>
    </location>
</feature>
<dbReference type="InterPro" id="IPR027417">
    <property type="entry name" value="P-loop_NTPase"/>
</dbReference>
<keyword evidence="8" id="KW-1185">Reference proteome</keyword>
<evidence type="ECO:0000256" key="4">
    <source>
        <dbReference type="ARBA" id="ARBA00022840"/>
    </source>
</evidence>
<dbReference type="Gene3D" id="3.40.50.300">
    <property type="entry name" value="P-loop containing nucleotide triphosphate hydrolases"/>
    <property type="match status" value="2"/>
</dbReference>
<evidence type="ECO:0000256" key="2">
    <source>
        <dbReference type="ARBA" id="ARBA00022448"/>
    </source>
</evidence>
<proteinExistence type="inferred from homology"/>
<dbReference type="PROSITE" id="PS00211">
    <property type="entry name" value="ABC_TRANSPORTER_1"/>
    <property type="match status" value="1"/>
</dbReference>
<dbReference type="InterPro" id="IPR017871">
    <property type="entry name" value="ABC_transporter-like_CS"/>
</dbReference>
<dbReference type="Pfam" id="PF00005">
    <property type="entry name" value="ABC_tran"/>
    <property type="match status" value="2"/>
</dbReference>
<dbReference type="InterPro" id="IPR013563">
    <property type="entry name" value="Oligopep_ABC_C"/>
</dbReference>
<evidence type="ECO:0000259" key="6">
    <source>
        <dbReference type="PROSITE" id="PS50893"/>
    </source>
</evidence>